<dbReference type="InterPro" id="IPR015505">
    <property type="entry name" value="Coronin"/>
</dbReference>
<feature type="repeat" description="WD" evidence="5">
    <location>
        <begin position="1"/>
        <end position="30"/>
    </location>
</feature>
<feature type="region of interest" description="Disordered" evidence="7">
    <location>
        <begin position="1217"/>
        <end position="1257"/>
    </location>
</feature>
<dbReference type="WBParaSite" id="HDID_0000369801-mRNA-1">
    <property type="protein sequence ID" value="HDID_0000369801-mRNA-1"/>
    <property type="gene ID" value="HDID_0000369801"/>
</dbReference>
<dbReference type="InterPro" id="IPR014830">
    <property type="entry name" value="Glycolipid_transfer_prot_dom"/>
</dbReference>
<comment type="similarity">
    <text evidence="6">Belongs to the WD repeat coronin family.</text>
</comment>
<feature type="region of interest" description="Disordered" evidence="7">
    <location>
        <begin position="635"/>
        <end position="696"/>
    </location>
</feature>
<feature type="compositionally biased region" description="Polar residues" evidence="7">
    <location>
        <begin position="1247"/>
        <end position="1257"/>
    </location>
</feature>
<dbReference type="GO" id="GO:0007015">
    <property type="term" value="P:actin filament organization"/>
    <property type="evidence" value="ECO:0007669"/>
    <property type="project" value="TreeGrafter"/>
</dbReference>
<feature type="compositionally biased region" description="Polar residues" evidence="7">
    <location>
        <begin position="329"/>
        <end position="353"/>
    </location>
</feature>
<dbReference type="Pfam" id="PF08718">
    <property type="entry name" value="GLTP"/>
    <property type="match status" value="1"/>
</dbReference>
<dbReference type="PANTHER" id="PTHR10856:SF0">
    <property type="entry name" value="CORONIN"/>
    <property type="match status" value="1"/>
</dbReference>
<feature type="repeat" description="WD" evidence="5">
    <location>
        <begin position="40"/>
        <end position="82"/>
    </location>
</feature>
<dbReference type="InterPro" id="IPR015943">
    <property type="entry name" value="WD40/YVTN_repeat-like_dom_sf"/>
</dbReference>
<reference evidence="9" key="1">
    <citation type="submission" date="2016-04" db="UniProtKB">
        <authorList>
            <consortium name="WormBaseParasite"/>
        </authorList>
    </citation>
    <scope>IDENTIFICATION</scope>
</reference>
<dbReference type="GO" id="GO:0016020">
    <property type="term" value="C:membrane"/>
    <property type="evidence" value="ECO:0007669"/>
    <property type="project" value="UniProtKB-SubCell"/>
</dbReference>
<dbReference type="PROSITE" id="PS50082">
    <property type="entry name" value="WD_REPEATS_2"/>
    <property type="match status" value="2"/>
</dbReference>
<dbReference type="STRING" id="6216.A0A158QDU1"/>
<evidence type="ECO:0000256" key="6">
    <source>
        <dbReference type="RuleBase" id="RU280818"/>
    </source>
</evidence>
<feature type="domain" description="PH" evidence="8">
    <location>
        <begin position="1032"/>
        <end position="1127"/>
    </location>
</feature>
<dbReference type="FunFam" id="2.30.29.30:FF:000085">
    <property type="entry name" value="Pleckstrin homology domain-containing family A member 8"/>
    <property type="match status" value="1"/>
</dbReference>
<dbReference type="InterPro" id="IPR036497">
    <property type="entry name" value="GLTP_sf"/>
</dbReference>
<dbReference type="InterPro" id="IPR001680">
    <property type="entry name" value="WD40_rpt"/>
</dbReference>
<feature type="region of interest" description="Disordered" evidence="7">
    <location>
        <begin position="800"/>
        <end position="822"/>
    </location>
</feature>
<dbReference type="Pfam" id="PF00169">
    <property type="entry name" value="PH"/>
    <property type="match status" value="1"/>
</dbReference>
<keyword evidence="6" id="KW-0677">Repeat</keyword>
<feature type="region of interest" description="Disordered" evidence="7">
    <location>
        <begin position="398"/>
        <end position="422"/>
    </location>
</feature>
<keyword evidence="4" id="KW-0472">Membrane</keyword>
<dbReference type="SUPFAM" id="SSF50729">
    <property type="entry name" value="PH domain-like"/>
    <property type="match status" value="1"/>
</dbReference>
<dbReference type="InterPro" id="IPR036322">
    <property type="entry name" value="WD40_repeat_dom_sf"/>
</dbReference>
<dbReference type="SUPFAM" id="SSF50978">
    <property type="entry name" value="WD40 repeat-like"/>
    <property type="match status" value="1"/>
</dbReference>
<evidence type="ECO:0000259" key="8">
    <source>
        <dbReference type="PROSITE" id="PS50003"/>
    </source>
</evidence>
<comment type="subcellular location">
    <subcellularLocation>
        <location evidence="2">Golgi apparatus</location>
        <location evidence="2">trans-Golgi network membrane</location>
    </subcellularLocation>
    <subcellularLocation>
        <location evidence="1">Membrane</location>
        <topology evidence="1">Peripheral membrane protein</topology>
    </subcellularLocation>
</comment>
<dbReference type="Gene3D" id="2.130.10.10">
    <property type="entry name" value="YVTN repeat-like/Quinoprotein amine dehydrogenase"/>
    <property type="match status" value="1"/>
</dbReference>
<dbReference type="Gene3D" id="2.30.29.30">
    <property type="entry name" value="Pleckstrin-homology domain (PH domain)/Phosphotyrosine-binding domain (PTB)"/>
    <property type="match status" value="1"/>
</dbReference>
<evidence type="ECO:0000256" key="1">
    <source>
        <dbReference type="ARBA" id="ARBA00004170"/>
    </source>
</evidence>
<organism evidence="9">
    <name type="scientific">Hymenolepis diminuta</name>
    <name type="common">Rat tapeworm</name>
    <dbReference type="NCBI Taxonomy" id="6216"/>
    <lineage>
        <taxon>Eukaryota</taxon>
        <taxon>Metazoa</taxon>
        <taxon>Spiralia</taxon>
        <taxon>Lophotrochozoa</taxon>
        <taxon>Platyhelminthes</taxon>
        <taxon>Cestoda</taxon>
        <taxon>Eucestoda</taxon>
        <taxon>Cyclophyllidea</taxon>
        <taxon>Hymenolepididae</taxon>
        <taxon>Hymenolepis</taxon>
    </lineage>
</organism>
<proteinExistence type="inferred from homology"/>
<keyword evidence="5 6" id="KW-0853">WD repeat</keyword>
<dbReference type="SUPFAM" id="SSF110004">
    <property type="entry name" value="Glycolipid transfer protein, GLTP"/>
    <property type="match status" value="1"/>
</dbReference>
<dbReference type="Gene3D" id="1.10.3520.10">
    <property type="entry name" value="Glycolipid transfer protein"/>
    <property type="match status" value="1"/>
</dbReference>
<dbReference type="InterPro" id="IPR011993">
    <property type="entry name" value="PH-like_dom_sf"/>
</dbReference>
<keyword evidence="3" id="KW-0333">Golgi apparatus</keyword>
<evidence type="ECO:0000256" key="3">
    <source>
        <dbReference type="ARBA" id="ARBA00023034"/>
    </source>
</evidence>
<name>A0A158QDU1_HYMDI</name>
<evidence type="ECO:0000256" key="7">
    <source>
        <dbReference type="SAM" id="MobiDB-lite"/>
    </source>
</evidence>
<evidence type="ECO:0000256" key="4">
    <source>
        <dbReference type="ARBA" id="ARBA00023136"/>
    </source>
</evidence>
<dbReference type="GO" id="GO:0120013">
    <property type="term" value="F:lipid transfer activity"/>
    <property type="evidence" value="ECO:0007669"/>
    <property type="project" value="InterPro"/>
</dbReference>
<dbReference type="Pfam" id="PF00400">
    <property type="entry name" value="WD40"/>
    <property type="match status" value="1"/>
</dbReference>
<evidence type="ECO:0000256" key="5">
    <source>
        <dbReference type="PROSITE-ProRule" id="PRU00221"/>
    </source>
</evidence>
<dbReference type="GO" id="GO:0051015">
    <property type="term" value="F:actin filament binding"/>
    <property type="evidence" value="ECO:0007669"/>
    <property type="project" value="TreeGrafter"/>
</dbReference>
<dbReference type="SMART" id="SM00320">
    <property type="entry name" value="WD40"/>
    <property type="match status" value="2"/>
</dbReference>
<feature type="region of interest" description="Disordered" evidence="7">
    <location>
        <begin position="319"/>
        <end position="358"/>
    </location>
</feature>
<dbReference type="SMART" id="SM00233">
    <property type="entry name" value="PH"/>
    <property type="match status" value="1"/>
</dbReference>
<sequence>LALNKSTLATSSLDKTVKLWRVQTHKNQISETSVLEYMCDFQHKDRVVNIAWSPNNSHLLATALYGRKIIVWNVETDKAQSVHVSTAGAYSLSWSNNGRLAVASRDKRLAIFDVDRGEKKPVVLMPCHQGSKPWRAVFVDDSTVVTVGFGLEGSKEVAIWDLTNSSSPLERIRCNQSYGSVIMNYYRGNRFFFLSGRGDNGIQVYKYNNRSMNIVGQFQSPHPFRDICKMTFEVYISRWMPQEYLDSNSHEIGRCFRLFLPDTSVVLSTGSRRRNNLFCTNPYQQDFGGPFGLANNQSCRKLSAPLIEPLSIRLQERRLYESEDESDQETATFSENFSKIEQSPTKISRQESIPTKRHKSVILNKTPSFGSGDYMNGAMVAMHHSNCSRELVCVRTTSNNKSRGDDGLKKPPPIPPKPKTKRVFNGWKIIPDTVQEKLSRMTEKKPLNFSCDLEKPRKEEKPHSFVKISEGCLDDFEKATNSDDEIFIVTTAFSRKRTGVQTDHESQESKILETEDDEEAYATCSVSDLVAAFEAKAARIAAMETSSICSETMSATMNDSAPLSSLEIPAVLPVQDNRVETTWVPERPHITANNSMNENSHLPPTRMYTSSNHARWSISHSSGIQMSPALRYMQRSQRNSLSISRSFSNSDNDGNPSIKAFNRRSSLRIPISDNRYQSESNMSETNQNDHSFDPPGNSFKTTATNTAELRKPTQIIKEKDDTSPSEETLTIINNECSEKMVHLKPVKPEESSVSKIREQQERAALRLIPSLAPISTSKLSLLDEFRLLHLQITSIDSQNLNTQSETHQSPLDATNSDFSSSFDEKLDKDSSITIRRYNAFDPLCASISEPDHQHKNMGLMCTSKMTLTPGPTNSQSTIENAHPFYDSYAPYLRDLASTVGRCCSVCETEVSDSTTSIANQDRKSTILYSTETAILLSVIRMPKALNFPFPEVVKEIEPAEVESFIEAGSDCDNCMEAVTDADSDLLCSVYSVVAHIGLFNIVTSLESIVSAALIYVTIRNRWATVESDSERVSKMDGSLYKWTNYINGWQQRYFTLRDGIFSYYTSESEVNAGCRGAFKVSVCDFVIHPTDSCRFDLLIPGEQKVFLKAANSTERQKWIIALGTCKAGFTNVDDLKKMQQTEQSIEIKRSELRINRDLLVQQINGVCSALKATAGENKELIEAANSLKATCNTLLSNTDELIRLLFNSGRFKAAIAASNPDGSPANPKKPSALPQSLQNDKPKSRKNSTNSSEISPRTTRIIEQIATTVVTNKNSNKSLLNNHLRALRLSRPYPTFFSKMEFSFEDLALSQSSTSKSSISAVEFLACCRSALTFFPTLAGVSSNPSAPQNSPDLSQLGSLQTVYAEVLADVVRLELAVKTLASEGEFSDPEKTRQRSLALSLADIVDVELRAKEYQKRGSAYLALLWLARSLNFAAEFLDLLFKDAAAVFRPTSTNNNIVEDIATQAYTKTLRDFHDWSVRGTATVILKAVPKAEKIQAVLLSVASSDISSSSPPMEAMAQLQLDVERFVEALRRCLACIQSLFVLRNLDSVFLPLSSKE</sequence>
<accession>A0A158QDU1</accession>
<dbReference type="PANTHER" id="PTHR10856">
    <property type="entry name" value="CORONIN"/>
    <property type="match status" value="1"/>
</dbReference>
<feature type="compositionally biased region" description="Polar residues" evidence="7">
    <location>
        <begin position="800"/>
        <end position="821"/>
    </location>
</feature>
<evidence type="ECO:0000256" key="2">
    <source>
        <dbReference type="ARBA" id="ARBA00004198"/>
    </source>
</evidence>
<feature type="compositionally biased region" description="Polar residues" evidence="7">
    <location>
        <begin position="674"/>
        <end position="689"/>
    </location>
</feature>
<evidence type="ECO:0000313" key="9">
    <source>
        <dbReference type="WBParaSite" id="HDID_0000369801-mRNA-1"/>
    </source>
</evidence>
<dbReference type="PROSITE" id="PS50003">
    <property type="entry name" value="PH_DOMAIN"/>
    <property type="match status" value="1"/>
</dbReference>
<feature type="compositionally biased region" description="Low complexity" evidence="7">
    <location>
        <begin position="635"/>
        <end position="652"/>
    </location>
</feature>
<dbReference type="GO" id="GO:0005794">
    <property type="term" value="C:Golgi apparatus"/>
    <property type="evidence" value="ECO:0007669"/>
    <property type="project" value="UniProtKB-SubCell"/>
</dbReference>
<dbReference type="InterPro" id="IPR001849">
    <property type="entry name" value="PH_domain"/>
</dbReference>
<protein>
    <recommendedName>
        <fullName evidence="6">Coronin</fullName>
    </recommendedName>
</protein>